<dbReference type="PROSITE" id="PS51007">
    <property type="entry name" value="CYTC"/>
    <property type="match status" value="1"/>
</dbReference>
<dbReference type="InterPro" id="IPR036909">
    <property type="entry name" value="Cyt_c-like_dom_sf"/>
</dbReference>
<evidence type="ECO:0000256" key="3">
    <source>
        <dbReference type="ARBA" id="ARBA00023004"/>
    </source>
</evidence>
<keyword evidence="7" id="KW-1185">Reference proteome</keyword>
<dbReference type="Proteomes" id="UP000651668">
    <property type="component" value="Unassembled WGS sequence"/>
</dbReference>
<dbReference type="Gene3D" id="1.10.760.10">
    <property type="entry name" value="Cytochrome c-like domain"/>
    <property type="match status" value="1"/>
</dbReference>
<dbReference type="Pfam" id="PF00034">
    <property type="entry name" value="Cytochrom_C"/>
    <property type="match status" value="1"/>
</dbReference>
<dbReference type="RefSeq" id="WP_188626666.1">
    <property type="nucleotide sequence ID" value="NZ_BMIL01000006.1"/>
</dbReference>
<sequence>MKRKHLLLSIFLLVLTGIFYSCSREGGTSLEQDMYYANGRDLYIQHCQNCHGEKGEGLENLIPPLTDTTYLKQNRNKLACYIKNGMEGKISVDGRMFDEKMPSHEEFTDIDLAQLIVFITNAYGNKQGMYTTAEAAAYLQNCK</sequence>
<protein>
    <recommendedName>
        <fullName evidence="5">Cytochrome c domain-containing protein</fullName>
    </recommendedName>
</protein>
<evidence type="ECO:0000313" key="7">
    <source>
        <dbReference type="Proteomes" id="UP000651668"/>
    </source>
</evidence>
<name>A0A916U9L3_9SPHI</name>
<accession>A0A916U9L3</accession>
<evidence type="ECO:0000313" key="6">
    <source>
        <dbReference type="EMBL" id="GGC65638.1"/>
    </source>
</evidence>
<evidence type="ECO:0000256" key="4">
    <source>
        <dbReference type="PROSITE-ProRule" id="PRU00433"/>
    </source>
</evidence>
<keyword evidence="3 4" id="KW-0408">Iron</keyword>
<dbReference type="PANTHER" id="PTHR35008">
    <property type="entry name" value="BLL4482 PROTEIN-RELATED"/>
    <property type="match status" value="1"/>
</dbReference>
<proteinExistence type="predicted"/>
<dbReference type="AlphaFoldDB" id="A0A916U9L3"/>
<dbReference type="EMBL" id="BMIL01000006">
    <property type="protein sequence ID" value="GGC65638.1"/>
    <property type="molecule type" value="Genomic_DNA"/>
</dbReference>
<evidence type="ECO:0000256" key="1">
    <source>
        <dbReference type="ARBA" id="ARBA00022617"/>
    </source>
</evidence>
<comment type="caution">
    <text evidence="6">The sequence shown here is derived from an EMBL/GenBank/DDBJ whole genome shotgun (WGS) entry which is preliminary data.</text>
</comment>
<reference evidence="6" key="2">
    <citation type="submission" date="2020-09" db="EMBL/GenBank/DDBJ databases">
        <authorList>
            <person name="Sun Q."/>
            <person name="Zhou Y."/>
        </authorList>
    </citation>
    <scope>NUCLEOTIDE SEQUENCE</scope>
    <source>
        <strain evidence="6">CGMCC 1.15343</strain>
    </source>
</reference>
<dbReference type="PROSITE" id="PS51257">
    <property type="entry name" value="PROKAR_LIPOPROTEIN"/>
    <property type="match status" value="1"/>
</dbReference>
<dbReference type="SUPFAM" id="SSF46626">
    <property type="entry name" value="Cytochrome c"/>
    <property type="match status" value="1"/>
</dbReference>
<dbReference type="InterPro" id="IPR051459">
    <property type="entry name" value="Cytochrome_c-type_DH"/>
</dbReference>
<feature type="domain" description="Cytochrome c" evidence="5">
    <location>
        <begin position="34"/>
        <end position="123"/>
    </location>
</feature>
<evidence type="ECO:0000256" key="2">
    <source>
        <dbReference type="ARBA" id="ARBA00022723"/>
    </source>
</evidence>
<dbReference type="PANTHER" id="PTHR35008:SF8">
    <property type="entry name" value="ALCOHOL DEHYDROGENASE CYTOCHROME C SUBUNIT"/>
    <property type="match status" value="1"/>
</dbReference>
<dbReference type="GO" id="GO:0020037">
    <property type="term" value="F:heme binding"/>
    <property type="evidence" value="ECO:0007669"/>
    <property type="project" value="InterPro"/>
</dbReference>
<dbReference type="GO" id="GO:0046872">
    <property type="term" value="F:metal ion binding"/>
    <property type="evidence" value="ECO:0007669"/>
    <property type="project" value="UniProtKB-KW"/>
</dbReference>
<keyword evidence="1 4" id="KW-0349">Heme</keyword>
<reference evidence="6" key="1">
    <citation type="journal article" date="2014" name="Int. J. Syst. Evol. Microbiol.">
        <title>Complete genome sequence of Corynebacterium casei LMG S-19264T (=DSM 44701T), isolated from a smear-ripened cheese.</title>
        <authorList>
            <consortium name="US DOE Joint Genome Institute (JGI-PGF)"/>
            <person name="Walter F."/>
            <person name="Albersmeier A."/>
            <person name="Kalinowski J."/>
            <person name="Ruckert C."/>
        </authorList>
    </citation>
    <scope>NUCLEOTIDE SEQUENCE</scope>
    <source>
        <strain evidence="6">CGMCC 1.15343</strain>
    </source>
</reference>
<dbReference type="InterPro" id="IPR009056">
    <property type="entry name" value="Cyt_c-like_dom"/>
</dbReference>
<evidence type="ECO:0000259" key="5">
    <source>
        <dbReference type="PROSITE" id="PS51007"/>
    </source>
</evidence>
<organism evidence="6 7">
    <name type="scientific">Pedobacter quisquiliarum</name>
    <dbReference type="NCBI Taxonomy" id="1834438"/>
    <lineage>
        <taxon>Bacteria</taxon>
        <taxon>Pseudomonadati</taxon>
        <taxon>Bacteroidota</taxon>
        <taxon>Sphingobacteriia</taxon>
        <taxon>Sphingobacteriales</taxon>
        <taxon>Sphingobacteriaceae</taxon>
        <taxon>Pedobacter</taxon>
    </lineage>
</organism>
<dbReference type="GO" id="GO:0009055">
    <property type="term" value="F:electron transfer activity"/>
    <property type="evidence" value="ECO:0007669"/>
    <property type="project" value="InterPro"/>
</dbReference>
<keyword evidence="2 4" id="KW-0479">Metal-binding</keyword>
<gene>
    <name evidence="6" type="ORF">GCM10011387_19050</name>
</gene>